<comment type="subcellular location">
    <subcellularLocation>
        <location evidence="1 5">Bacterial flagellum basal body</location>
    </subcellularLocation>
</comment>
<dbReference type="OrthoDB" id="8372879at2"/>
<proteinExistence type="inferred from homology"/>
<feature type="domain" description="Flagellar basal body rod protein N-terminal" evidence="6">
    <location>
        <begin position="7"/>
        <end position="37"/>
    </location>
</feature>
<dbReference type="GO" id="GO:0005829">
    <property type="term" value="C:cytosol"/>
    <property type="evidence" value="ECO:0007669"/>
    <property type="project" value="TreeGrafter"/>
</dbReference>
<evidence type="ECO:0000259" key="6">
    <source>
        <dbReference type="Pfam" id="PF00460"/>
    </source>
</evidence>
<dbReference type="Pfam" id="PF06429">
    <property type="entry name" value="Flg_bbr_C"/>
    <property type="match status" value="1"/>
</dbReference>
<dbReference type="InterPro" id="IPR020013">
    <property type="entry name" value="Flagellar_FlgE/F/G"/>
</dbReference>
<accession>A0A154L417</accession>
<evidence type="ECO:0000259" key="7">
    <source>
        <dbReference type="Pfam" id="PF06429"/>
    </source>
</evidence>
<dbReference type="SUPFAM" id="SSF117143">
    <property type="entry name" value="Flagellar hook protein flgE"/>
    <property type="match status" value="1"/>
</dbReference>
<evidence type="ECO:0000259" key="8">
    <source>
        <dbReference type="Pfam" id="PF07559"/>
    </source>
</evidence>
<dbReference type="InterPro" id="IPR001444">
    <property type="entry name" value="Flag_bb_rod_N"/>
</dbReference>
<reference evidence="10 11" key="1">
    <citation type="submission" date="2015-12" db="EMBL/GenBank/DDBJ databases">
        <title>Genome sequence of Thalassospira lucentensis MCCC 1A02072.</title>
        <authorList>
            <person name="Lu L."/>
            <person name="Lai Q."/>
            <person name="Shao Z."/>
            <person name="Qian P."/>
        </authorList>
    </citation>
    <scope>NUCLEOTIDE SEQUENCE [LARGE SCALE GENOMIC DNA]</scope>
    <source>
        <strain evidence="10 11">MCCC 1A02072</strain>
    </source>
</reference>
<dbReference type="InterPro" id="IPR010930">
    <property type="entry name" value="Flg_bb/hook_C_dom"/>
</dbReference>
<feature type="domain" description="Flagellar basal-body/hook protein C-terminal" evidence="7">
    <location>
        <begin position="387"/>
        <end position="428"/>
    </location>
</feature>
<evidence type="ECO:0000256" key="5">
    <source>
        <dbReference type="RuleBase" id="RU362116"/>
    </source>
</evidence>
<evidence type="ECO:0000256" key="3">
    <source>
        <dbReference type="ARBA" id="ARBA00019015"/>
    </source>
</evidence>
<dbReference type="PANTHER" id="PTHR30435:SF1">
    <property type="entry name" value="FLAGELLAR HOOK PROTEIN FLGE"/>
    <property type="match status" value="1"/>
</dbReference>
<name>A0A154L417_9PROT</name>
<dbReference type="NCBIfam" id="NF004242">
    <property type="entry name" value="PRK05682.2-1"/>
    <property type="match status" value="1"/>
</dbReference>
<dbReference type="GO" id="GO:0071978">
    <property type="term" value="P:bacterial-type flagellum-dependent swarming motility"/>
    <property type="evidence" value="ECO:0007669"/>
    <property type="project" value="TreeGrafter"/>
</dbReference>
<evidence type="ECO:0000256" key="2">
    <source>
        <dbReference type="ARBA" id="ARBA00009677"/>
    </source>
</evidence>
<comment type="function">
    <text evidence="5">A flexible structure which links the flagellar filament to the drive apparatus in the basal body.</text>
</comment>
<sequence>MSLSSALNSAVLGLNAQSTSLGVISGNISNSETVGYKDSSTSFSSLVTTPGSTTTGYSNGVTTSTQTNISSQGLIQADDTATSLAISGDGFFVVTDANGDVYYTRAGDFDTDSEGNLVNSSGYYLMGYALDDDGNPASGTVPTSTSALTTINLEDLTGTAEATTEVSMVANLPADAAVGDVFSVDVEVFDSLGTSHTVTYTYEKTAANEWELTYSDPVLTSDGTTVTGTSSGGPLTITFDGDGNLSAITDAGNTDVTDSATLTITGWTTGANDSTIVSDLGTAGDDDGLQQFASDEEDGDMTLYSVGQNGSNYSEIAEISISDDGVVSVTYENGESEPVYQIVLADFANADGLTAYSDTVYKESNTSGSYVLKTPGDGGTGTLADYSLESSTVDTTSQFSKMIIAQQAYSAAAQVVSTTSDMYDTLISAVN</sequence>
<evidence type="ECO:0000313" key="11">
    <source>
        <dbReference type="Proteomes" id="UP000076335"/>
    </source>
</evidence>
<dbReference type="RefSeq" id="WP_062952241.1">
    <property type="nucleotide sequence ID" value="NZ_LPVY01000014.1"/>
</dbReference>
<dbReference type="InterPro" id="IPR037058">
    <property type="entry name" value="Falgellar_hook_FlgE_sf"/>
</dbReference>
<dbReference type="AlphaFoldDB" id="A0A154L417"/>
<dbReference type="Gene3D" id="2.60.98.20">
    <property type="entry name" value="Flagellar hook protein FlgE"/>
    <property type="match status" value="1"/>
</dbReference>
<dbReference type="Pfam" id="PF22692">
    <property type="entry name" value="LlgE_F_G_D1"/>
    <property type="match status" value="1"/>
</dbReference>
<comment type="similarity">
    <text evidence="2 5">Belongs to the flagella basal body rod proteins family.</text>
</comment>
<evidence type="ECO:0000313" key="10">
    <source>
        <dbReference type="EMBL" id="KZB63525.1"/>
    </source>
</evidence>
<feature type="domain" description="Flagellar hook protein FlgE D2" evidence="8">
    <location>
        <begin position="173"/>
        <end position="297"/>
    </location>
</feature>
<dbReference type="Pfam" id="PF07559">
    <property type="entry name" value="FlgE_D2"/>
    <property type="match status" value="1"/>
</dbReference>
<dbReference type="EMBL" id="LPVY01000014">
    <property type="protein sequence ID" value="KZB63525.1"/>
    <property type="molecule type" value="Genomic_DNA"/>
</dbReference>
<evidence type="ECO:0000256" key="1">
    <source>
        <dbReference type="ARBA" id="ARBA00004117"/>
    </source>
</evidence>
<dbReference type="GO" id="GO:0009424">
    <property type="term" value="C:bacterial-type flagellum hook"/>
    <property type="evidence" value="ECO:0007669"/>
    <property type="project" value="TreeGrafter"/>
</dbReference>
<dbReference type="GO" id="GO:0009425">
    <property type="term" value="C:bacterial-type flagellum basal body"/>
    <property type="evidence" value="ECO:0007669"/>
    <property type="project" value="UniProtKB-SubCell"/>
</dbReference>
<keyword evidence="4 5" id="KW-0975">Bacterial flagellum</keyword>
<organism evidence="10 11">
    <name type="scientific">Thalassospira lucentensis</name>
    <dbReference type="NCBI Taxonomy" id="168935"/>
    <lineage>
        <taxon>Bacteria</taxon>
        <taxon>Pseudomonadati</taxon>
        <taxon>Pseudomonadota</taxon>
        <taxon>Alphaproteobacteria</taxon>
        <taxon>Rhodospirillales</taxon>
        <taxon>Thalassospiraceae</taxon>
        <taxon>Thalassospira</taxon>
    </lineage>
</organism>
<evidence type="ECO:0000259" key="9">
    <source>
        <dbReference type="Pfam" id="PF22692"/>
    </source>
</evidence>
<gene>
    <name evidence="10" type="ORF">AUP42_20915</name>
</gene>
<dbReference type="InterPro" id="IPR053967">
    <property type="entry name" value="LlgE_F_G-like_D1"/>
</dbReference>
<feature type="domain" description="Flagellar hook protein FlgE/F/G-like D1" evidence="9">
    <location>
        <begin position="85"/>
        <end position="143"/>
    </location>
</feature>
<dbReference type="InterPro" id="IPR011491">
    <property type="entry name" value="FlgE_D2"/>
</dbReference>
<dbReference type="Proteomes" id="UP000076335">
    <property type="component" value="Unassembled WGS sequence"/>
</dbReference>
<comment type="caution">
    <text evidence="10">The sequence shown here is derived from an EMBL/GenBank/DDBJ whole genome shotgun (WGS) entry which is preliminary data.</text>
</comment>
<protein>
    <recommendedName>
        <fullName evidence="3 5">Flagellar hook protein FlgE</fullName>
    </recommendedName>
</protein>
<dbReference type="Pfam" id="PF00460">
    <property type="entry name" value="Flg_bb_rod"/>
    <property type="match status" value="1"/>
</dbReference>
<dbReference type="PANTHER" id="PTHR30435">
    <property type="entry name" value="FLAGELLAR PROTEIN"/>
    <property type="match status" value="1"/>
</dbReference>
<evidence type="ECO:0000256" key="4">
    <source>
        <dbReference type="ARBA" id="ARBA00023143"/>
    </source>
</evidence>
<dbReference type="InterPro" id="IPR037925">
    <property type="entry name" value="FlgE/F/G-like"/>
</dbReference>
<dbReference type="NCBIfam" id="TIGR03506">
    <property type="entry name" value="FlgEFG_subfam"/>
    <property type="match status" value="1"/>
</dbReference>